<dbReference type="OrthoDB" id="10450948at2759"/>
<evidence type="ECO:0008006" key="3">
    <source>
        <dbReference type="Google" id="ProtNLM"/>
    </source>
</evidence>
<dbReference type="EMBL" id="KV448578">
    <property type="protein sequence ID" value="OAX34694.1"/>
    <property type="molecule type" value="Genomic_DNA"/>
</dbReference>
<dbReference type="AlphaFoldDB" id="A0A1B7MQ03"/>
<protein>
    <recommendedName>
        <fullName evidence="3">Pheromone</fullName>
    </recommendedName>
</protein>
<organism evidence="1 2">
    <name type="scientific">Rhizopogon vinicolor AM-OR11-026</name>
    <dbReference type="NCBI Taxonomy" id="1314800"/>
    <lineage>
        <taxon>Eukaryota</taxon>
        <taxon>Fungi</taxon>
        <taxon>Dikarya</taxon>
        <taxon>Basidiomycota</taxon>
        <taxon>Agaricomycotina</taxon>
        <taxon>Agaricomycetes</taxon>
        <taxon>Agaricomycetidae</taxon>
        <taxon>Boletales</taxon>
        <taxon>Suillineae</taxon>
        <taxon>Rhizopogonaceae</taxon>
        <taxon>Rhizopogon</taxon>
    </lineage>
</organism>
<gene>
    <name evidence="1" type="ORF">K503DRAFT_774280</name>
</gene>
<evidence type="ECO:0000313" key="1">
    <source>
        <dbReference type="EMBL" id="OAX34694.1"/>
    </source>
</evidence>
<accession>A0A1B7MQ03</accession>
<evidence type="ECO:0000313" key="2">
    <source>
        <dbReference type="Proteomes" id="UP000092154"/>
    </source>
</evidence>
<name>A0A1B7MQ03_9AGAM</name>
<reference evidence="1 2" key="1">
    <citation type="submission" date="2016-06" db="EMBL/GenBank/DDBJ databases">
        <title>Comparative genomics of the ectomycorrhizal sister species Rhizopogon vinicolor and Rhizopogon vesiculosus (Basidiomycota: Boletales) reveals a divergence of the mating type B locus.</title>
        <authorList>
            <consortium name="DOE Joint Genome Institute"/>
            <person name="Mujic A.B."/>
            <person name="Kuo A."/>
            <person name="Tritt A."/>
            <person name="Lipzen A."/>
            <person name="Chen C."/>
            <person name="Johnson J."/>
            <person name="Sharma A."/>
            <person name="Barry K."/>
            <person name="Grigoriev I.V."/>
            <person name="Spatafora J.W."/>
        </authorList>
    </citation>
    <scope>NUCLEOTIDE SEQUENCE [LARGE SCALE GENOMIC DNA]</scope>
    <source>
        <strain evidence="1 2">AM-OR11-026</strain>
    </source>
</reference>
<sequence length="59" mass="6418">MDIFSSLSSISLDELDIAHTPSSSSSYSRLAHSDDDACPIPTEYEHSYSASSGWYCIIA</sequence>
<dbReference type="Proteomes" id="UP000092154">
    <property type="component" value="Unassembled WGS sequence"/>
</dbReference>
<dbReference type="InParanoid" id="A0A1B7MQ03"/>
<keyword evidence="2" id="KW-1185">Reference proteome</keyword>
<proteinExistence type="predicted"/>